<feature type="signal peptide" evidence="1">
    <location>
        <begin position="1"/>
        <end position="21"/>
    </location>
</feature>
<dbReference type="RefSeq" id="WP_021708274.1">
    <property type="nucleotide sequence ID" value="NZ_BAOB01000093.1"/>
</dbReference>
<dbReference type="STRING" id="1219077.VAZ01S_011_00220"/>
<evidence type="ECO:0000313" key="2">
    <source>
        <dbReference type="EMBL" id="GAD74494.1"/>
    </source>
</evidence>
<accession>U3BYX5</accession>
<gene>
    <name evidence="2" type="ORF">VAZ01S_011_00220</name>
</gene>
<comment type="caution">
    <text evidence="2">The sequence shown here is derived from an EMBL/GenBank/DDBJ whole genome shotgun (WGS) entry which is preliminary data.</text>
</comment>
<proteinExistence type="predicted"/>
<dbReference type="EMBL" id="BATL01000011">
    <property type="protein sequence ID" value="GAD74494.1"/>
    <property type="molecule type" value="Genomic_DNA"/>
</dbReference>
<protein>
    <submittedName>
        <fullName evidence="2">Uncharacterized protein</fullName>
    </submittedName>
</protein>
<evidence type="ECO:0000313" key="3">
    <source>
        <dbReference type="Proteomes" id="UP000016567"/>
    </source>
</evidence>
<name>U3BYX5_9VIBR</name>
<keyword evidence="3" id="KW-1185">Reference proteome</keyword>
<dbReference type="AlphaFoldDB" id="U3BYX5"/>
<organism evidence="2 3">
    <name type="scientific">Vibrio azureus NBRC 104587</name>
    <dbReference type="NCBI Taxonomy" id="1219077"/>
    <lineage>
        <taxon>Bacteria</taxon>
        <taxon>Pseudomonadati</taxon>
        <taxon>Pseudomonadota</taxon>
        <taxon>Gammaproteobacteria</taxon>
        <taxon>Vibrionales</taxon>
        <taxon>Vibrionaceae</taxon>
        <taxon>Vibrio</taxon>
    </lineage>
</organism>
<dbReference type="OrthoDB" id="9904974at2"/>
<sequence>MLKRINFIISCSIALISTAYADYHSGSFCSSESLSYEEAVSRNQWALNCDHLSIREYDYYVYDDSGELRTKPIYPVFFTEDDKIIKMPTEENASCEIDAGTQIFFCNPTLN</sequence>
<dbReference type="Proteomes" id="UP000016567">
    <property type="component" value="Unassembled WGS sequence"/>
</dbReference>
<keyword evidence="1" id="KW-0732">Signal</keyword>
<reference evidence="2 3" key="1">
    <citation type="submission" date="2013-09" db="EMBL/GenBank/DDBJ databases">
        <title>Whole genome shotgun sequence of Vibrio azureus NBRC 104587.</title>
        <authorList>
            <person name="Isaki S."/>
            <person name="Hosoyama A."/>
            <person name="Numata M."/>
            <person name="Hashimoto M."/>
            <person name="Hosoyama Y."/>
            <person name="Tsuchikane K."/>
            <person name="Noguchi M."/>
            <person name="Hirakata S."/>
            <person name="Ichikawa N."/>
            <person name="Ohji S."/>
            <person name="Yamazoe A."/>
            <person name="Fujita N."/>
        </authorList>
    </citation>
    <scope>NUCLEOTIDE SEQUENCE [LARGE SCALE GENOMIC DNA]</scope>
    <source>
        <strain evidence="2 3">NBRC 104587</strain>
    </source>
</reference>
<evidence type="ECO:0000256" key="1">
    <source>
        <dbReference type="SAM" id="SignalP"/>
    </source>
</evidence>
<feature type="chain" id="PRO_5004640576" evidence="1">
    <location>
        <begin position="22"/>
        <end position="111"/>
    </location>
</feature>